<protein>
    <submittedName>
        <fullName evidence="4">3-oxoacyl-[acyl-carrier-protein] reductase FabG</fullName>
        <ecNumber evidence="4">1.1.1.100</ecNumber>
    </submittedName>
</protein>
<comment type="similarity">
    <text evidence="1">Belongs to the short-chain dehydrogenases/reductases (SDR) family.</text>
</comment>
<dbReference type="InterPro" id="IPR036291">
    <property type="entry name" value="NAD(P)-bd_dom_sf"/>
</dbReference>
<dbReference type="PRINTS" id="PR00080">
    <property type="entry name" value="SDRFAMILY"/>
</dbReference>
<dbReference type="RefSeq" id="WP_171095470.1">
    <property type="nucleotide sequence ID" value="NZ_CP053069.1"/>
</dbReference>
<dbReference type="Gene3D" id="3.40.50.720">
    <property type="entry name" value="NAD(P)-binding Rossmann-like Domain"/>
    <property type="match status" value="1"/>
</dbReference>
<dbReference type="InterPro" id="IPR052178">
    <property type="entry name" value="Sec_Metab_Biosynth_SDR"/>
</dbReference>
<sequence length="242" mass="24826">MKHAAVTGSASGIGLDCCGDLLARGWRVFGLDRAHQSHAHPNFVPIPCDVSSSESVATAFEMIGSATQTLDALICSAGILRTGALLGMSEADFDAIFAVNTRGPWLTARAALPLLERAAKPNDPARIVMVASVSAIRPKVNGGAYAASKAALVHITKVLSVELASKGILVNAIAPATVNTPMVKEVSAGSGYKLSGVSPLGRMAEPSDCTAVIRFLLSSDANYLAGAILPIDGGTSAAFDPR</sequence>
<keyword evidence="5" id="KW-1185">Reference proteome</keyword>
<dbReference type="FunFam" id="3.40.50.720:FF:000084">
    <property type="entry name" value="Short-chain dehydrogenase reductase"/>
    <property type="match status" value="1"/>
</dbReference>
<dbReference type="PRINTS" id="PR00081">
    <property type="entry name" value="GDHRDH"/>
</dbReference>
<gene>
    <name evidence="4" type="primary">fabG_6</name>
    <name evidence="4" type="ORF">DSM104443_03977</name>
</gene>
<dbReference type="CDD" id="cd05233">
    <property type="entry name" value="SDR_c"/>
    <property type="match status" value="1"/>
</dbReference>
<dbReference type="GO" id="GO:0004316">
    <property type="term" value="F:3-oxoacyl-[acyl-carrier-protein] reductase (NADPH) activity"/>
    <property type="evidence" value="ECO:0007669"/>
    <property type="project" value="UniProtKB-EC"/>
</dbReference>
<dbReference type="KEGG" id="uru:DSM104443_03977"/>
<dbReference type="PANTHER" id="PTHR43618:SF8">
    <property type="entry name" value="7ALPHA-HYDROXYSTEROID DEHYDROGENASE"/>
    <property type="match status" value="1"/>
</dbReference>
<name>A0A6M4H2E7_9PROT</name>
<evidence type="ECO:0000313" key="4">
    <source>
        <dbReference type="EMBL" id="QJR12883.1"/>
    </source>
</evidence>
<dbReference type="PROSITE" id="PS00061">
    <property type="entry name" value="ADH_SHORT"/>
    <property type="match status" value="1"/>
</dbReference>
<dbReference type="SUPFAM" id="SSF51735">
    <property type="entry name" value="NAD(P)-binding Rossmann-fold domains"/>
    <property type="match status" value="1"/>
</dbReference>
<evidence type="ECO:0000256" key="1">
    <source>
        <dbReference type="ARBA" id="ARBA00006484"/>
    </source>
</evidence>
<proteinExistence type="inferred from homology"/>
<evidence type="ECO:0000313" key="5">
    <source>
        <dbReference type="Proteomes" id="UP000501534"/>
    </source>
</evidence>
<dbReference type="InterPro" id="IPR020904">
    <property type="entry name" value="Sc_DH/Rdtase_CS"/>
</dbReference>
<dbReference type="Pfam" id="PF13561">
    <property type="entry name" value="adh_short_C2"/>
    <property type="match status" value="1"/>
</dbReference>
<organism evidence="4 5">
    <name type="scientific">Usitatibacter rugosus</name>
    <dbReference type="NCBI Taxonomy" id="2732067"/>
    <lineage>
        <taxon>Bacteria</taxon>
        <taxon>Pseudomonadati</taxon>
        <taxon>Pseudomonadota</taxon>
        <taxon>Betaproteobacteria</taxon>
        <taxon>Nitrosomonadales</taxon>
        <taxon>Usitatibacteraceae</taxon>
        <taxon>Usitatibacter</taxon>
    </lineage>
</organism>
<evidence type="ECO:0000256" key="2">
    <source>
        <dbReference type="ARBA" id="ARBA00022857"/>
    </source>
</evidence>
<keyword evidence="3 4" id="KW-0560">Oxidoreductase</keyword>
<dbReference type="EMBL" id="CP053069">
    <property type="protein sequence ID" value="QJR12883.1"/>
    <property type="molecule type" value="Genomic_DNA"/>
</dbReference>
<dbReference type="Proteomes" id="UP000501534">
    <property type="component" value="Chromosome"/>
</dbReference>
<evidence type="ECO:0000256" key="3">
    <source>
        <dbReference type="ARBA" id="ARBA00023002"/>
    </source>
</evidence>
<dbReference type="EC" id="1.1.1.100" evidence="4"/>
<dbReference type="PANTHER" id="PTHR43618">
    <property type="entry name" value="7-ALPHA-HYDROXYSTEROID DEHYDROGENASE"/>
    <property type="match status" value="1"/>
</dbReference>
<dbReference type="InterPro" id="IPR002347">
    <property type="entry name" value="SDR_fam"/>
</dbReference>
<keyword evidence="2" id="KW-0521">NADP</keyword>
<accession>A0A6M4H2E7</accession>
<dbReference type="AlphaFoldDB" id="A0A6M4H2E7"/>
<reference evidence="4 5" key="1">
    <citation type="submission" date="2020-04" db="EMBL/GenBank/DDBJ databases">
        <title>Usitatibacter rugosus gen. nov., sp. nov. and Usitatibacter palustris sp. nov., novel members of Usitatibacteraceae fam. nov. within the order Nitrosomonadales isolated from soil.</title>
        <authorList>
            <person name="Huber K.J."/>
            <person name="Neumann-Schaal M."/>
            <person name="Geppert A."/>
            <person name="Luckner M."/>
            <person name="Wanner G."/>
            <person name="Overmann J."/>
        </authorList>
    </citation>
    <scope>NUCLEOTIDE SEQUENCE [LARGE SCALE GENOMIC DNA]</scope>
    <source>
        <strain evidence="4 5">0125_3</strain>
    </source>
</reference>